<comment type="similarity">
    <text evidence="8">Belongs to the G-protein coupled receptor 1 family.</text>
</comment>
<feature type="transmembrane region" description="Helical" evidence="9">
    <location>
        <begin position="23"/>
        <end position="48"/>
    </location>
</feature>
<dbReference type="AlphaFoldDB" id="A0ABD3X4H0"/>
<keyword evidence="7 8" id="KW-0807">Transducer</keyword>
<evidence type="ECO:0000256" key="7">
    <source>
        <dbReference type="ARBA" id="ARBA00023224"/>
    </source>
</evidence>
<name>A0ABD3X4H0_SINWO</name>
<evidence type="ECO:0000256" key="9">
    <source>
        <dbReference type="SAM" id="Phobius"/>
    </source>
</evidence>
<organism evidence="11 12">
    <name type="scientific">Sinanodonta woodiana</name>
    <name type="common">Chinese pond mussel</name>
    <name type="synonym">Anodonta woodiana</name>
    <dbReference type="NCBI Taxonomy" id="1069815"/>
    <lineage>
        <taxon>Eukaryota</taxon>
        <taxon>Metazoa</taxon>
        <taxon>Spiralia</taxon>
        <taxon>Lophotrochozoa</taxon>
        <taxon>Mollusca</taxon>
        <taxon>Bivalvia</taxon>
        <taxon>Autobranchia</taxon>
        <taxon>Heteroconchia</taxon>
        <taxon>Palaeoheterodonta</taxon>
        <taxon>Unionida</taxon>
        <taxon>Unionoidea</taxon>
        <taxon>Unionidae</taxon>
        <taxon>Unioninae</taxon>
        <taxon>Sinanodonta</taxon>
    </lineage>
</organism>
<reference evidence="11 12" key="1">
    <citation type="submission" date="2024-11" db="EMBL/GenBank/DDBJ databases">
        <title>Chromosome-level genome assembly of the freshwater bivalve Anodonta woodiana.</title>
        <authorList>
            <person name="Chen X."/>
        </authorList>
    </citation>
    <scope>NUCLEOTIDE SEQUENCE [LARGE SCALE GENOMIC DNA]</scope>
    <source>
        <strain evidence="11">MN2024</strain>
        <tissue evidence="11">Gills</tissue>
    </source>
</reference>
<keyword evidence="12" id="KW-1185">Reference proteome</keyword>
<evidence type="ECO:0000256" key="8">
    <source>
        <dbReference type="RuleBase" id="RU000688"/>
    </source>
</evidence>
<dbReference type="PROSITE" id="PS00237">
    <property type="entry name" value="G_PROTEIN_RECEP_F1_1"/>
    <property type="match status" value="1"/>
</dbReference>
<feature type="transmembrane region" description="Helical" evidence="9">
    <location>
        <begin position="141"/>
        <end position="163"/>
    </location>
</feature>
<feature type="transmembrane region" description="Helical" evidence="9">
    <location>
        <begin position="376"/>
        <end position="402"/>
    </location>
</feature>
<dbReference type="PANTHER" id="PTHR24238">
    <property type="entry name" value="G-PROTEIN COUPLED RECEPTOR"/>
    <property type="match status" value="1"/>
</dbReference>
<dbReference type="PANTHER" id="PTHR24238:SF47">
    <property type="entry name" value="ECDYSTEROIDS_DOPAMINE RECEPTOR-RELATED"/>
    <property type="match status" value="1"/>
</dbReference>
<feature type="domain" description="G-protein coupled receptors family 1 profile" evidence="10">
    <location>
        <begin position="42"/>
        <end position="436"/>
    </location>
</feature>
<dbReference type="InterPro" id="IPR017452">
    <property type="entry name" value="GPCR_Rhodpsn_7TM"/>
</dbReference>
<protein>
    <recommendedName>
        <fullName evidence="10">G-protein coupled receptors family 1 profile domain-containing protein</fullName>
    </recommendedName>
</protein>
<accession>A0ABD3X4H0</accession>
<feature type="transmembrane region" description="Helical" evidence="9">
    <location>
        <begin position="60"/>
        <end position="79"/>
    </location>
</feature>
<evidence type="ECO:0000259" key="10">
    <source>
        <dbReference type="PROSITE" id="PS50262"/>
    </source>
</evidence>
<dbReference type="SUPFAM" id="SSF81321">
    <property type="entry name" value="Family A G protein-coupled receptor-like"/>
    <property type="match status" value="1"/>
</dbReference>
<evidence type="ECO:0000256" key="5">
    <source>
        <dbReference type="ARBA" id="ARBA00023136"/>
    </source>
</evidence>
<dbReference type="CDD" id="cd00637">
    <property type="entry name" value="7tm_classA_rhodopsin-like"/>
    <property type="match status" value="1"/>
</dbReference>
<dbReference type="PRINTS" id="PR00237">
    <property type="entry name" value="GPCRRHODOPSN"/>
</dbReference>
<evidence type="ECO:0000256" key="6">
    <source>
        <dbReference type="ARBA" id="ARBA00023170"/>
    </source>
</evidence>
<dbReference type="PROSITE" id="PS50262">
    <property type="entry name" value="G_PROTEIN_RECEP_F1_2"/>
    <property type="match status" value="1"/>
</dbReference>
<keyword evidence="2 8" id="KW-0812">Transmembrane</keyword>
<dbReference type="EMBL" id="JBJQND010000003">
    <property type="protein sequence ID" value="KAL3881144.1"/>
    <property type="molecule type" value="Genomic_DNA"/>
</dbReference>
<evidence type="ECO:0000313" key="11">
    <source>
        <dbReference type="EMBL" id="KAL3881144.1"/>
    </source>
</evidence>
<keyword evidence="6 8" id="KW-0675">Receptor</keyword>
<keyword evidence="3 9" id="KW-1133">Transmembrane helix</keyword>
<sequence length="465" mass="52851">MFYSVSSFEEGKLLQKRSSDLTIVFIPVVIFVSVLMILGLFGNSMVLYFYGWKTKKTPNICFILVLAVFDLLTCTLGMPMEIVDLVLNITFYNVVACKILRFVTYFTNIASALILASIAVDRYRRICKPHTKQLSIKQVKIICGLCASASILVSWPASIFFMIERVSVIYTDPKNTTYQANITGCDCTLTKSKRSSPYILTFHVVHLIGFVALTISFAVIYGLIARRLYYYRPQRLDFAAFNQRRSRSAELPPEQSDTSYVTTADFSPVTDSQRFRGSSNFNYIDQPVSIREELDENVMNDKVKVNDDIVPASIVRNNEQCNPFSKGTSSLQDLPNLEAVPRENQMTLEINRDIHGSQSIRFRTGKRDNSVVKHTVMLFIVALVFVLSYLPYLGVAINGLFLDGYDANIFTYDQLVGFALGYRSHFINGAFNPIIYGFFNYQFRYYVYRTICPCRFWTGGGTGLK</sequence>
<gene>
    <name evidence="11" type="ORF">ACJMK2_027602</name>
</gene>
<evidence type="ECO:0000256" key="3">
    <source>
        <dbReference type="ARBA" id="ARBA00022989"/>
    </source>
</evidence>
<feature type="transmembrane region" description="Helical" evidence="9">
    <location>
        <begin position="99"/>
        <end position="120"/>
    </location>
</feature>
<feature type="transmembrane region" description="Helical" evidence="9">
    <location>
        <begin position="422"/>
        <end position="439"/>
    </location>
</feature>
<dbReference type="Pfam" id="PF00001">
    <property type="entry name" value="7tm_1"/>
    <property type="match status" value="1"/>
</dbReference>
<evidence type="ECO:0000256" key="1">
    <source>
        <dbReference type="ARBA" id="ARBA00004141"/>
    </source>
</evidence>
<dbReference type="GO" id="GO:0016020">
    <property type="term" value="C:membrane"/>
    <property type="evidence" value="ECO:0007669"/>
    <property type="project" value="UniProtKB-SubCell"/>
</dbReference>
<dbReference type="InterPro" id="IPR000276">
    <property type="entry name" value="GPCR_Rhodpsn"/>
</dbReference>
<dbReference type="Proteomes" id="UP001634394">
    <property type="component" value="Unassembled WGS sequence"/>
</dbReference>
<evidence type="ECO:0000313" key="12">
    <source>
        <dbReference type="Proteomes" id="UP001634394"/>
    </source>
</evidence>
<keyword evidence="5 9" id="KW-0472">Membrane</keyword>
<feature type="transmembrane region" description="Helical" evidence="9">
    <location>
        <begin position="198"/>
        <end position="224"/>
    </location>
</feature>
<dbReference type="GO" id="GO:0004930">
    <property type="term" value="F:G protein-coupled receptor activity"/>
    <property type="evidence" value="ECO:0007669"/>
    <property type="project" value="UniProtKB-KW"/>
</dbReference>
<keyword evidence="4 8" id="KW-0297">G-protein coupled receptor</keyword>
<evidence type="ECO:0000256" key="2">
    <source>
        <dbReference type="ARBA" id="ARBA00022692"/>
    </source>
</evidence>
<comment type="caution">
    <text evidence="11">The sequence shown here is derived from an EMBL/GenBank/DDBJ whole genome shotgun (WGS) entry which is preliminary data.</text>
</comment>
<proteinExistence type="inferred from homology"/>
<evidence type="ECO:0000256" key="4">
    <source>
        <dbReference type="ARBA" id="ARBA00023040"/>
    </source>
</evidence>
<comment type="subcellular location">
    <subcellularLocation>
        <location evidence="1">Membrane</location>
        <topology evidence="1">Multi-pass membrane protein</topology>
    </subcellularLocation>
</comment>
<dbReference type="Gene3D" id="1.20.1070.10">
    <property type="entry name" value="Rhodopsin 7-helix transmembrane proteins"/>
    <property type="match status" value="1"/>
</dbReference>